<keyword evidence="3" id="KW-1003">Cell membrane</keyword>
<comment type="caution">
    <text evidence="9">The sequence shown here is derived from an EMBL/GenBank/DDBJ whole genome shotgun (WGS) entry which is preliminary data.</text>
</comment>
<organism evidence="9 10">
    <name type="scientific">Solirubrobacter deserti</name>
    <dbReference type="NCBI Taxonomy" id="2282478"/>
    <lineage>
        <taxon>Bacteria</taxon>
        <taxon>Bacillati</taxon>
        <taxon>Actinomycetota</taxon>
        <taxon>Thermoleophilia</taxon>
        <taxon>Solirubrobacterales</taxon>
        <taxon>Solirubrobacteraceae</taxon>
        <taxon>Solirubrobacter</taxon>
    </lineage>
</organism>
<feature type="transmembrane region" description="Helical" evidence="7">
    <location>
        <begin position="67"/>
        <end position="89"/>
    </location>
</feature>
<dbReference type="InterPro" id="IPR035906">
    <property type="entry name" value="MetI-like_sf"/>
</dbReference>
<evidence type="ECO:0000313" key="9">
    <source>
        <dbReference type="EMBL" id="MDA0140947.1"/>
    </source>
</evidence>
<keyword evidence="6 7" id="KW-0472">Membrane</keyword>
<keyword evidence="4 7" id="KW-0812">Transmembrane</keyword>
<evidence type="ECO:0000313" key="10">
    <source>
        <dbReference type="Proteomes" id="UP001147700"/>
    </source>
</evidence>
<dbReference type="PROSITE" id="PS50928">
    <property type="entry name" value="ABC_TM1"/>
    <property type="match status" value="1"/>
</dbReference>
<dbReference type="SUPFAM" id="SSF161098">
    <property type="entry name" value="MetI-like"/>
    <property type="match status" value="1"/>
</dbReference>
<sequence>MRRRSTLWFVAPAFALYALVVLYPSLAGATSAFTDWSGVSGERRWVGLANFERLVSDSAGRAALRNVLALSVFVVAAQTVLGLGLALALHAAAGRRRWLRVAFLAPALVSPLVAAFVWRYVCSPAPDEGVNALLGFLGLDALQQDWLGDPSLALWSIGAAAVWQHTGYTVVIFEAGLARIPRDLHDAAKLDGAGARARLRYVVLPQLRPALTITVVLTTIGTLKLFDQVFALTGGGPGHATETPSTLIVREAFAFGRYGYSTAIALVLALIVAAVALVQLRTLREWELTR</sequence>
<proteinExistence type="inferred from homology"/>
<evidence type="ECO:0000259" key="8">
    <source>
        <dbReference type="PROSITE" id="PS50928"/>
    </source>
</evidence>
<dbReference type="CDD" id="cd06261">
    <property type="entry name" value="TM_PBP2"/>
    <property type="match status" value="1"/>
</dbReference>
<evidence type="ECO:0000256" key="3">
    <source>
        <dbReference type="ARBA" id="ARBA00022475"/>
    </source>
</evidence>
<evidence type="ECO:0000256" key="2">
    <source>
        <dbReference type="ARBA" id="ARBA00022448"/>
    </source>
</evidence>
<name>A0ABT4RQU8_9ACTN</name>
<evidence type="ECO:0000256" key="7">
    <source>
        <dbReference type="RuleBase" id="RU363032"/>
    </source>
</evidence>
<evidence type="ECO:0000256" key="6">
    <source>
        <dbReference type="ARBA" id="ARBA00023136"/>
    </source>
</evidence>
<dbReference type="PANTHER" id="PTHR30193:SF37">
    <property type="entry name" value="INNER MEMBRANE ABC TRANSPORTER PERMEASE PROTEIN YCJO"/>
    <property type="match status" value="1"/>
</dbReference>
<gene>
    <name evidence="9" type="ORF">OJ962_25855</name>
</gene>
<feature type="transmembrane region" description="Helical" evidence="7">
    <location>
        <begin position="101"/>
        <end position="121"/>
    </location>
</feature>
<keyword evidence="2 7" id="KW-0813">Transport</keyword>
<evidence type="ECO:0000256" key="1">
    <source>
        <dbReference type="ARBA" id="ARBA00004651"/>
    </source>
</evidence>
<evidence type="ECO:0000256" key="5">
    <source>
        <dbReference type="ARBA" id="ARBA00022989"/>
    </source>
</evidence>
<keyword evidence="10" id="KW-1185">Reference proteome</keyword>
<accession>A0ABT4RQU8</accession>
<comment type="similarity">
    <text evidence="7">Belongs to the binding-protein-dependent transport system permease family.</text>
</comment>
<dbReference type="Gene3D" id="1.10.3720.10">
    <property type="entry name" value="MetI-like"/>
    <property type="match status" value="1"/>
</dbReference>
<protein>
    <submittedName>
        <fullName evidence="9">Sugar ABC transporter permease</fullName>
    </submittedName>
</protein>
<feature type="transmembrane region" description="Helical" evidence="7">
    <location>
        <begin position="258"/>
        <end position="280"/>
    </location>
</feature>
<dbReference type="InterPro" id="IPR051393">
    <property type="entry name" value="ABC_transporter_permease"/>
</dbReference>
<dbReference type="InterPro" id="IPR000515">
    <property type="entry name" value="MetI-like"/>
</dbReference>
<dbReference type="EMBL" id="JAPCID010000047">
    <property type="protein sequence ID" value="MDA0140947.1"/>
    <property type="molecule type" value="Genomic_DNA"/>
</dbReference>
<dbReference type="PANTHER" id="PTHR30193">
    <property type="entry name" value="ABC TRANSPORTER PERMEASE PROTEIN"/>
    <property type="match status" value="1"/>
</dbReference>
<evidence type="ECO:0000256" key="4">
    <source>
        <dbReference type="ARBA" id="ARBA00022692"/>
    </source>
</evidence>
<keyword evidence="5 7" id="KW-1133">Transmembrane helix</keyword>
<reference evidence="9" key="1">
    <citation type="submission" date="2022-10" db="EMBL/GenBank/DDBJ databases">
        <title>The WGS of Solirubrobacter sp. CPCC 204708.</title>
        <authorList>
            <person name="Jiang Z."/>
        </authorList>
    </citation>
    <scope>NUCLEOTIDE SEQUENCE</scope>
    <source>
        <strain evidence="9">CPCC 204708</strain>
    </source>
</reference>
<dbReference type="RefSeq" id="WP_202958367.1">
    <property type="nucleotide sequence ID" value="NZ_JAPCID010000047.1"/>
</dbReference>
<dbReference type="Pfam" id="PF00528">
    <property type="entry name" value="BPD_transp_1"/>
    <property type="match status" value="1"/>
</dbReference>
<comment type="subcellular location">
    <subcellularLocation>
        <location evidence="1 7">Cell membrane</location>
        <topology evidence="1 7">Multi-pass membrane protein</topology>
    </subcellularLocation>
</comment>
<dbReference type="Proteomes" id="UP001147700">
    <property type="component" value="Unassembled WGS sequence"/>
</dbReference>
<feature type="domain" description="ABC transmembrane type-1" evidence="8">
    <location>
        <begin position="64"/>
        <end position="279"/>
    </location>
</feature>